<evidence type="ECO:0008006" key="4">
    <source>
        <dbReference type="Google" id="ProtNLM"/>
    </source>
</evidence>
<keyword evidence="1" id="KW-1133">Transmembrane helix</keyword>
<sequence length="198" mass="22628">MDRRKIRTAILVVFTILIFGLSCYICIVGFQNINMEKKLSQANKNSYDTVKVNSSINGVVDNDARVIFKIKYDKSGEVQIEKQELAGKLAGKKKSEVEKAYKDVGYKVEKFSAGEIVLIKNVDKYAPNKYVLGIKNGFIAIYKTDKQGNMLIENEKRDITSISTNRLKEEDIKLLTKGDKYFQCNTREEAEARLEDYE</sequence>
<name>A0ABS8NA47_9CLOT</name>
<dbReference type="Proteomes" id="UP001165422">
    <property type="component" value="Unassembled WGS sequence"/>
</dbReference>
<accession>A0ABS8NA47</accession>
<dbReference type="PROSITE" id="PS51257">
    <property type="entry name" value="PROKAR_LIPOPROTEIN"/>
    <property type="match status" value="1"/>
</dbReference>
<protein>
    <recommendedName>
        <fullName evidence="4">Bypass of forespore C C-terminal domain-containing protein</fullName>
    </recommendedName>
</protein>
<dbReference type="RefSeq" id="WP_150357304.1">
    <property type="nucleotide sequence ID" value="NZ_JAJJPB010000020.1"/>
</dbReference>
<comment type="caution">
    <text evidence="2">The sequence shown here is derived from an EMBL/GenBank/DDBJ whole genome shotgun (WGS) entry which is preliminary data.</text>
</comment>
<reference evidence="2" key="1">
    <citation type="submission" date="2021-11" db="EMBL/GenBank/DDBJ databases">
        <authorList>
            <person name="Qingchun L."/>
            <person name="Dong Z."/>
            <person name="Zongwei Q."/>
            <person name="Jia Z."/>
            <person name="Duotao L."/>
        </authorList>
    </citation>
    <scope>NUCLEOTIDE SEQUENCE</scope>
    <source>
        <strain evidence="2">WLY-B-L2</strain>
    </source>
</reference>
<keyword evidence="1" id="KW-0472">Membrane</keyword>
<keyword evidence="3" id="KW-1185">Reference proteome</keyword>
<keyword evidence="1" id="KW-0812">Transmembrane</keyword>
<dbReference type="EMBL" id="JAJJPB010000020">
    <property type="protein sequence ID" value="MCC9295925.1"/>
    <property type="molecule type" value="Genomic_DNA"/>
</dbReference>
<evidence type="ECO:0000256" key="1">
    <source>
        <dbReference type="SAM" id="Phobius"/>
    </source>
</evidence>
<feature type="transmembrane region" description="Helical" evidence="1">
    <location>
        <begin position="9"/>
        <end position="30"/>
    </location>
</feature>
<evidence type="ECO:0000313" key="2">
    <source>
        <dbReference type="EMBL" id="MCC9295925.1"/>
    </source>
</evidence>
<proteinExistence type="predicted"/>
<evidence type="ECO:0000313" key="3">
    <source>
        <dbReference type="Proteomes" id="UP001165422"/>
    </source>
</evidence>
<gene>
    <name evidence="2" type="ORF">LN736_13740</name>
</gene>
<organism evidence="2 3">
    <name type="scientific">Clostridium aromativorans</name>
    <dbReference type="NCBI Taxonomy" id="2836848"/>
    <lineage>
        <taxon>Bacteria</taxon>
        <taxon>Bacillati</taxon>
        <taxon>Bacillota</taxon>
        <taxon>Clostridia</taxon>
        <taxon>Eubacteriales</taxon>
        <taxon>Clostridiaceae</taxon>
        <taxon>Clostridium</taxon>
    </lineage>
</organism>